<dbReference type="OrthoDB" id="2146436at2759"/>
<evidence type="ECO:0000256" key="7">
    <source>
        <dbReference type="ARBA" id="ARBA00037868"/>
    </source>
</evidence>
<reference evidence="11" key="1">
    <citation type="submission" date="2013-08" db="EMBL/GenBank/DDBJ databases">
        <title>Gene expansion shapes genome architecture in the human pathogen Lichtheimia corymbifera: an evolutionary genomics analysis in the ancient terrestrial Mucorales (Mucoromycotina).</title>
        <authorList>
            <person name="Schwartze V.U."/>
            <person name="Winter S."/>
            <person name="Shelest E."/>
            <person name="Marcet-Houben M."/>
            <person name="Horn F."/>
            <person name="Wehner S."/>
            <person name="Hoffmann K."/>
            <person name="Riege K."/>
            <person name="Sammeth M."/>
            <person name="Nowrousian M."/>
            <person name="Valiante V."/>
            <person name="Linde J."/>
            <person name="Jacobsen I.D."/>
            <person name="Marz M."/>
            <person name="Brakhage A.A."/>
            <person name="Gabaldon T."/>
            <person name="Bocker S."/>
            <person name="Voigt K."/>
        </authorList>
    </citation>
    <scope>NUCLEOTIDE SEQUENCE [LARGE SCALE GENOMIC DNA]</scope>
    <source>
        <strain evidence="11">FSU 9682</strain>
    </source>
</reference>
<keyword evidence="2" id="KW-1003">Cell membrane</keyword>
<evidence type="ECO:0000256" key="5">
    <source>
        <dbReference type="ARBA" id="ARBA00023180"/>
    </source>
</evidence>
<evidence type="ECO:0000313" key="11">
    <source>
        <dbReference type="EMBL" id="CDH53503.1"/>
    </source>
</evidence>
<feature type="region of interest" description="Disordered" evidence="8">
    <location>
        <begin position="156"/>
        <end position="177"/>
    </location>
</feature>
<evidence type="ECO:0000313" key="12">
    <source>
        <dbReference type="Proteomes" id="UP000027586"/>
    </source>
</evidence>
<proteinExistence type="predicted"/>
<dbReference type="Pfam" id="PF20238">
    <property type="entry name" value="BIM1-like_dom"/>
    <property type="match status" value="1"/>
</dbReference>
<feature type="chain" id="PRO_5001655465" description="Copper acquisition factor BIM1-like domain-containing protein" evidence="9">
    <location>
        <begin position="20"/>
        <end position="199"/>
    </location>
</feature>
<keyword evidence="6" id="KW-0449">Lipoprotein</keyword>
<evidence type="ECO:0000256" key="4">
    <source>
        <dbReference type="ARBA" id="ARBA00023136"/>
    </source>
</evidence>
<dbReference type="InterPro" id="IPR046530">
    <property type="entry name" value="BIM1-like_dom"/>
</dbReference>
<keyword evidence="5" id="KW-0325">Glycoprotein</keyword>
<dbReference type="InterPro" id="IPR046936">
    <property type="entry name" value="BIM1-like"/>
</dbReference>
<dbReference type="Proteomes" id="UP000027586">
    <property type="component" value="Unassembled WGS sequence"/>
</dbReference>
<dbReference type="STRING" id="1263082.A0A068RTK9"/>
<gene>
    <name evidence="11" type="ORF">LCOR_04847.1</name>
</gene>
<dbReference type="AlphaFoldDB" id="A0A068RTK9"/>
<evidence type="ECO:0000256" key="9">
    <source>
        <dbReference type="SAM" id="SignalP"/>
    </source>
</evidence>
<evidence type="ECO:0000259" key="10">
    <source>
        <dbReference type="Pfam" id="PF20238"/>
    </source>
</evidence>
<evidence type="ECO:0000256" key="1">
    <source>
        <dbReference type="ARBA" id="ARBA00004236"/>
    </source>
</evidence>
<keyword evidence="12" id="KW-1185">Reference proteome</keyword>
<feature type="domain" description="Copper acquisition factor BIM1-like" evidence="10">
    <location>
        <begin position="18"/>
        <end position="160"/>
    </location>
</feature>
<feature type="signal peptide" evidence="9">
    <location>
        <begin position="1"/>
        <end position="19"/>
    </location>
</feature>
<evidence type="ECO:0000256" key="3">
    <source>
        <dbReference type="ARBA" id="ARBA00022729"/>
    </source>
</evidence>
<evidence type="ECO:0000256" key="6">
    <source>
        <dbReference type="ARBA" id="ARBA00023288"/>
    </source>
</evidence>
<dbReference type="PANTHER" id="PTHR34992:SF1">
    <property type="entry name" value="COPPER ACQUISITION FACTOR BIM1-LIKE DOMAIN-CONTAINING PROTEIN"/>
    <property type="match status" value="1"/>
</dbReference>
<sequence length="199" mass="20204">MVRLSLIALSAATISAVSAHFQLTYPQTRGFNEDNEPQAPCGGFNNVGSRSEFPLENGFVQINSGHTSYKYTVKVITSSNPSTSDFTGSNATVIGSGSRNYPGDACLTVSTNNGTDIKAGTNATIQITYDGGDGSLYQCTDVTFVENPSNFNSSACVNADGSSPSDSGSSSDGESGASSVTTAVGGIVLAAVAGAISLL</sequence>
<keyword evidence="4" id="KW-0472">Membrane</keyword>
<dbReference type="PANTHER" id="PTHR34992">
    <property type="entry name" value="HYPHAL ANASTAMOSIS-7 PROTEIN"/>
    <property type="match status" value="1"/>
</dbReference>
<feature type="compositionally biased region" description="Low complexity" evidence="8">
    <location>
        <begin position="160"/>
        <end position="177"/>
    </location>
</feature>
<accession>A0A068RTK9</accession>
<dbReference type="EMBL" id="CBTN010000017">
    <property type="protein sequence ID" value="CDH53503.1"/>
    <property type="molecule type" value="Genomic_DNA"/>
</dbReference>
<keyword evidence="3 9" id="KW-0732">Signal</keyword>
<name>A0A068RTK9_9FUNG</name>
<dbReference type="VEuPathDB" id="FungiDB:LCOR_04847.1"/>
<evidence type="ECO:0000256" key="2">
    <source>
        <dbReference type="ARBA" id="ARBA00022475"/>
    </source>
</evidence>
<dbReference type="GO" id="GO:0012505">
    <property type="term" value="C:endomembrane system"/>
    <property type="evidence" value="ECO:0007669"/>
    <property type="project" value="UniProtKB-SubCell"/>
</dbReference>
<dbReference type="CDD" id="cd21176">
    <property type="entry name" value="LPMO_auxiliary-like"/>
    <property type="match status" value="1"/>
</dbReference>
<organism evidence="11 12">
    <name type="scientific">Lichtheimia corymbifera JMRC:FSU:9682</name>
    <dbReference type="NCBI Taxonomy" id="1263082"/>
    <lineage>
        <taxon>Eukaryota</taxon>
        <taxon>Fungi</taxon>
        <taxon>Fungi incertae sedis</taxon>
        <taxon>Mucoromycota</taxon>
        <taxon>Mucoromycotina</taxon>
        <taxon>Mucoromycetes</taxon>
        <taxon>Mucorales</taxon>
        <taxon>Lichtheimiaceae</taxon>
        <taxon>Lichtheimia</taxon>
    </lineage>
</organism>
<dbReference type="GO" id="GO:0005886">
    <property type="term" value="C:plasma membrane"/>
    <property type="evidence" value="ECO:0007669"/>
    <property type="project" value="UniProtKB-SubCell"/>
</dbReference>
<evidence type="ECO:0000256" key="8">
    <source>
        <dbReference type="SAM" id="MobiDB-lite"/>
    </source>
</evidence>
<comment type="subcellular location">
    <subcellularLocation>
        <location evidence="1">Cell membrane</location>
    </subcellularLocation>
    <subcellularLocation>
        <location evidence="7">Endomembrane system</location>
        <topology evidence="7">Lipid-anchor</topology>
    </subcellularLocation>
</comment>
<protein>
    <recommendedName>
        <fullName evidence="10">Copper acquisition factor BIM1-like domain-containing protein</fullName>
    </recommendedName>
</protein>
<comment type="caution">
    <text evidence="11">The sequence shown here is derived from an EMBL/GenBank/DDBJ whole genome shotgun (WGS) entry which is preliminary data.</text>
</comment>